<name>A0A6C0K5L7_9ZZZZ</name>
<evidence type="ECO:0000256" key="1">
    <source>
        <dbReference type="SAM" id="MobiDB-lite"/>
    </source>
</evidence>
<dbReference type="InterPro" id="IPR009970">
    <property type="entry name" value="HC2"/>
</dbReference>
<dbReference type="GO" id="GO:0030261">
    <property type="term" value="P:chromosome condensation"/>
    <property type="evidence" value="ECO:0007669"/>
    <property type="project" value="InterPro"/>
</dbReference>
<dbReference type="AlphaFoldDB" id="A0A6C0K5L7"/>
<evidence type="ECO:0000313" key="2">
    <source>
        <dbReference type="EMBL" id="QHU12376.1"/>
    </source>
</evidence>
<protein>
    <submittedName>
        <fullName evidence="2">Uncharacterized protein</fullName>
    </submittedName>
</protein>
<organism evidence="2">
    <name type="scientific">viral metagenome</name>
    <dbReference type="NCBI Taxonomy" id="1070528"/>
    <lineage>
        <taxon>unclassified sequences</taxon>
        <taxon>metagenomes</taxon>
        <taxon>organismal metagenomes</taxon>
    </lineage>
</organism>
<reference evidence="2" key="1">
    <citation type="journal article" date="2020" name="Nature">
        <title>Giant virus diversity and host interactions through global metagenomics.</title>
        <authorList>
            <person name="Schulz F."/>
            <person name="Roux S."/>
            <person name="Paez-Espino D."/>
            <person name="Jungbluth S."/>
            <person name="Walsh D.A."/>
            <person name="Denef V.J."/>
            <person name="McMahon K.D."/>
            <person name="Konstantinidis K.T."/>
            <person name="Eloe-Fadrosh E.A."/>
            <person name="Kyrpides N.C."/>
            <person name="Woyke T."/>
        </authorList>
    </citation>
    <scope>NUCLEOTIDE SEQUENCE</scope>
    <source>
        <strain evidence="2">GVMAG-S-1101171-110</strain>
    </source>
</reference>
<dbReference type="GO" id="GO:0003677">
    <property type="term" value="F:DNA binding"/>
    <property type="evidence" value="ECO:0007669"/>
    <property type="project" value="InterPro"/>
</dbReference>
<feature type="region of interest" description="Disordered" evidence="1">
    <location>
        <begin position="251"/>
        <end position="413"/>
    </location>
</feature>
<sequence>MSQVQPSIKDRLSIVALTPKPVDVLDLIINMYKKNISEIDNTKPEVGQNTQYDIYREYFARVCCMAMNSTPSLPANTYTTADNLETFNTETLGLYKAYIGSTVDSHYTSVKEHNLLQLLEEFEGFETQQEYINKTNINENLSHVRTLKQLSSNTDGDWIKNGYHLSSYTNYLLCFTHGDLDIFRFLPDLKVSLDKKKKAAADKAAAEKEAADKAAAEKEVADKAAAEKEVADKAAAEKEVADKAAAEKEAADKAAAEKEAADKAAAEKEVADKAAAEKEAADKAAADKAAADKAAAEKEAADKAAADKAAADKAAADKAAADKAAADKAAADKAAADKAAADKAAAPPKKWDTVQTTSGFRGTGTAGISGTPTGIGSQSKTLKNMHQEASISSRRLKVFTGGRTRRKNRKGNL</sequence>
<proteinExistence type="predicted"/>
<dbReference type="GO" id="GO:0030527">
    <property type="term" value="F:structural constituent of chromatin"/>
    <property type="evidence" value="ECO:0007669"/>
    <property type="project" value="InterPro"/>
</dbReference>
<feature type="compositionally biased region" description="Polar residues" evidence="1">
    <location>
        <begin position="368"/>
        <end position="393"/>
    </location>
</feature>
<feature type="compositionally biased region" description="Basic residues" evidence="1">
    <location>
        <begin position="403"/>
        <end position="413"/>
    </location>
</feature>
<dbReference type="Pfam" id="PF07382">
    <property type="entry name" value="HC2"/>
    <property type="match status" value="1"/>
</dbReference>
<accession>A0A6C0K5L7</accession>
<feature type="compositionally biased region" description="Basic and acidic residues" evidence="1">
    <location>
        <begin position="251"/>
        <end position="341"/>
    </location>
</feature>
<dbReference type="EMBL" id="MN740799">
    <property type="protein sequence ID" value="QHU12376.1"/>
    <property type="molecule type" value="Genomic_DNA"/>
</dbReference>